<evidence type="ECO:0000256" key="4">
    <source>
        <dbReference type="ARBA" id="ARBA00023136"/>
    </source>
</evidence>
<feature type="transmembrane region" description="Helical" evidence="5">
    <location>
        <begin position="160"/>
        <end position="193"/>
    </location>
</feature>
<keyword evidence="7" id="KW-1185">Reference proteome</keyword>
<evidence type="ECO:0000256" key="3">
    <source>
        <dbReference type="ARBA" id="ARBA00022989"/>
    </source>
</evidence>
<feature type="transmembrane region" description="Helical" evidence="5">
    <location>
        <begin position="72"/>
        <end position="94"/>
    </location>
</feature>
<protein>
    <submittedName>
        <fullName evidence="6">Isoprenylcysteine carboxylmethyltransferase family protein</fullName>
        <ecNumber evidence="6">2.1.1.100</ecNumber>
        <ecNumber evidence="6">2.1.1.334</ecNumber>
    </submittedName>
</protein>
<gene>
    <name evidence="6" type="ORF">V4C55_41635</name>
</gene>
<dbReference type="PANTHER" id="PTHR43847">
    <property type="entry name" value="BLL3993 PROTEIN"/>
    <property type="match status" value="1"/>
</dbReference>
<dbReference type="PANTHER" id="PTHR43847:SF1">
    <property type="entry name" value="BLL3993 PROTEIN"/>
    <property type="match status" value="1"/>
</dbReference>
<dbReference type="EMBL" id="JAZHGC010000076">
    <property type="protein sequence ID" value="MEM5292199.1"/>
    <property type="molecule type" value="Genomic_DNA"/>
</dbReference>
<feature type="transmembrane region" description="Helical" evidence="5">
    <location>
        <begin position="106"/>
        <end position="127"/>
    </location>
</feature>
<evidence type="ECO:0000313" key="7">
    <source>
        <dbReference type="Proteomes" id="UP001494588"/>
    </source>
</evidence>
<evidence type="ECO:0000313" key="6">
    <source>
        <dbReference type="EMBL" id="MEM5292199.1"/>
    </source>
</evidence>
<name>A0ABU9QRS5_9BURK</name>
<comment type="subcellular location">
    <subcellularLocation>
        <location evidence="1">Endomembrane system</location>
        <topology evidence="1">Multi-pass membrane protein</topology>
    </subcellularLocation>
</comment>
<dbReference type="EC" id="2.1.1.100" evidence="6"/>
<feature type="transmembrane region" description="Helical" evidence="5">
    <location>
        <begin position="32"/>
        <end position="51"/>
    </location>
</feature>
<keyword evidence="4 5" id="KW-0472">Membrane</keyword>
<accession>A0ABU9QRS5</accession>
<dbReference type="RefSeq" id="WP_201658678.1">
    <property type="nucleotide sequence ID" value="NZ_CAJHCS010000031.1"/>
</dbReference>
<evidence type="ECO:0000256" key="1">
    <source>
        <dbReference type="ARBA" id="ARBA00004127"/>
    </source>
</evidence>
<organism evidence="6 7">
    <name type="scientific">Paraburkholderia sabiae</name>
    <dbReference type="NCBI Taxonomy" id="273251"/>
    <lineage>
        <taxon>Bacteria</taxon>
        <taxon>Pseudomonadati</taxon>
        <taxon>Pseudomonadota</taxon>
        <taxon>Betaproteobacteria</taxon>
        <taxon>Burkholderiales</taxon>
        <taxon>Burkholderiaceae</taxon>
        <taxon>Paraburkholderia</taxon>
    </lineage>
</organism>
<comment type="caution">
    <text evidence="6">The sequence shown here is derived from an EMBL/GenBank/DDBJ whole genome shotgun (WGS) entry which is preliminary data.</text>
</comment>
<dbReference type="Pfam" id="PF04191">
    <property type="entry name" value="PEMT"/>
    <property type="match status" value="1"/>
</dbReference>
<dbReference type="GO" id="GO:0032259">
    <property type="term" value="P:methylation"/>
    <property type="evidence" value="ECO:0007669"/>
    <property type="project" value="UniProtKB-KW"/>
</dbReference>
<dbReference type="InterPro" id="IPR052527">
    <property type="entry name" value="Metal_cation-efflux_comp"/>
</dbReference>
<reference evidence="6 7" key="1">
    <citation type="submission" date="2024-01" db="EMBL/GenBank/DDBJ databases">
        <title>The diversity of rhizobia nodulating Mimosa spp. in eleven states of Brazil covering several biomes is determined by host plant, location, and edaphic factors.</title>
        <authorList>
            <person name="Rouws L."/>
            <person name="Barauna A."/>
            <person name="Beukes C."/>
            <person name="De Faria S.M."/>
            <person name="Gross E."/>
            <person name="Dos Reis Junior F.B."/>
            <person name="Simon M."/>
            <person name="Maluk M."/>
            <person name="Odee D.W."/>
            <person name="Kenicer G."/>
            <person name="Young J.P.W."/>
            <person name="Reis V.M."/>
            <person name="Zilli J."/>
            <person name="James E.K."/>
        </authorList>
    </citation>
    <scope>NUCLEOTIDE SEQUENCE [LARGE SCALE GENOMIC DNA]</scope>
    <source>
        <strain evidence="6 7">JPY77</strain>
    </source>
</reference>
<keyword evidence="2 5" id="KW-0812">Transmembrane</keyword>
<dbReference type="EC" id="2.1.1.334" evidence="6"/>
<keyword evidence="3 5" id="KW-1133">Transmembrane helix</keyword>
<keyword evidence="6" id="KW-0489">Methyltransferase</keyword>
<keyword evidence="6" id="KW-0808">Transferase</keyword>
<proteinExistence type="predicted"/>
<evidence type="ECO:0000256" key="2">
    <source>
        <dbReference type="ARBA" id="ARBA00022692"/>
    </source>
</evidence>
<dbReference type="InterPro" id="IPR007318">
    <property type="entry name" value="Phopholipid_MeTrfase"/>
</dbReference>
<sequence>MIARLIIQTVLWLAGMGAVLFGAAGTLAWPGAWWYLCEMGLLGLWIGVWLARYDPALLAERLGSFVQREQSAWDKFFMACVAVAWCAWLVLMGLDAVRFHWTSISPSLQVVGVLAILVSMVAMRAVFRANSYAAPVVKIQAERGHKVSDSGPYAYVRHPMYAWAILFLLGTPLVLGSWVGFFCVPVLVAGLGYRAVLEERMLCERLEGYAEYAARVKYRFVPYLW</sequence>
<dbReference type="Gene3D" id="1.20.120.1630">
    <property type="match status" value="1"/>
</dbReference>
<dbReference type="Proteomes" id="UP001494588">
    <property type="component" value="Unassembled WGS sequence"/>
</dbReference>
<dbReference type="GO" id="GO:0004671">
    <property type="term" value="F:protein C-terminal S-isoprenylcysteine carboxyl O-methyltransferase activity"/>
    <property type="evidence" value="ECO:0007669"/>
    <property type="project" value="UniProtKB-EC"/>
</dbReference>
<evidence type="ECO:0000256" key="5">
    <source>
        <dbReference type="SAM" id="Phobius"/>
    </source>
</evidence>